<evidence type="ECO:0000256" key="4">
    <source>
        <dbReference type="ARBA" id="ARBA00022824"/>
    </source>
</evidence>
<dbReference type="STRING" id="61395.A0A1Y1WAU3"/>
<dbReference type="GO" id="GO:0008250">
    <property type="term" value="C:oligosaccharyltransferase complex"/>
    <property type="evidence" value="ECO:0007669"/>
    <property type="project" value="InterPro"/>
</dbReference>
<evidence type="ECO:0000256" key="7">
    <source>
        <dbReference type="SAM" id="Phobius"/>
    </source>
</evidence>
<keyword evidence="4" id="KW-0256">Endoplasmic reticulum</keyword>
<dbReference type="GeneID" id="63800003"/>
<keyword evidence="6 7" id="KW-0472">Membrane</keyword>
<keyword evidence="3" id="KW-0732">Signal</keyword>
<evidence type="ECO:0000313" key="10">
    <source>
        <dbReference type="Proteomes" id="UP000193922"/>
    </source>
</evidence>
<organism evidence="9 10">
    <name type="scientific">Linderina pennispora</name>
    <dbReference type="NCBI Taxonomy" id="61395"/>
    <lineage>
        <taxon>Eukaryota</taxon>
        <taxon>Fungi</taxon>
        <taxon>Fungi incertae sedis</taxon>
        <taxon>Zoopagomycota</taxon>
        <taxon>Kickxellomycotina</taxon>
        <taxon>Kickxellomycetes</taxon>
        <taxon>Kickxellales</taxon>
        <taxon>Kickxellaceae</taxon>
        <taxon>Linderina</taxon>
    </lineage>
</organism>
<sequence>MSKTGSYKMDISRKLFRTHLDGSPGEYKIALVLGSFEHGGLFYPLGNVKVGGKRTADHRVVYGAQPEIHHQFAQPQKMPNTVVSLAFAGLTGAPLLLLLGVWARLGVNANNLSKEPVGSAVFLGLVAAYMGPRQWPTGWASSYSRR</sequence>
<dbReference type="GO" id="GO:0006487">
    <property type="term" value="P:protein N-linked glycosylation"/>
    <property type="evidence" value="ECO:0007669"/>
    <property type="project" value="TreeGrafter"/>
</dbReference>
<dbReference type="PANTHER" id="PTHR12640">
    <property type="entry name" value="RIBOPHORIN II"/>
    <property type="match status" value="1"/>
</dbReference>
<evidence type="ECO:0000256" key="3">
    <source>
        <dbReference type="ARBA" id="ARBA00022729"/>
    </source>
</evidence>
<dbReference type="RefSeq" id="XP_040744074.1">
    <property type="nucleotide sequence ID" value="XM_040883355.1"/>
</dbReference>
<keyword evidence="10" id="KW-1185">Reference proteome</keyword>
<protein>
    <recommendedName>
        <fullName evidence="8">Ribophorin II C-terminal domain-containing protein</fullName>
    </recommendedName>
</protein>
<feature type="domain" description="Ribophorin II C-terminal" evidence="8">
    <location>
        <begin position="72"/>
        <end position="128"/>
    </location>
</feature>
<dbReference type="EMBL" id="MCFD01000005">
    <property type="protein sequence ID" value="ORX70495.1"/>
    <property type="molecule type" value="Genomic_DNA"/>
</dbReference>
<evidence type="ECO:0000256" key="6">
    <source>
        <dbReference type="ARBA" id="ARBA00023136"/>
    </source>
</evidence>
<evidence type="ECO:0000313" key="9">
    <source>
        <dbReference type="EMBL" id="ORX70495.1"/>
    </source>
</evidence>
<dbReference type="Pfam" id="PF25147">
    <property type="entry name" value="Ribophorin_II_C"/>
    <property type="match status" value="1"/>
</dbReference>
<evidence type="ECO:0000256" key="2">
    <source>
        <dbReference type="ARBA" id="ARBA00022692"/>
    </source>
</evidence>
<keyword evidence="2 7" id="KW-0812">Transmembrane</keyword>
<evidence type="ECO:0000259" key="8">
    <source>
        <dbReference type="Pfam" id="PF25147"/>
    </source>
</evidence>
<dbReference type="UniPathway" id="UPA00378"/>
<comment type="caution">
    <text evidence="9">The sequence shown here is derived from an EMBL/GenBank/DDBJ whole genome shotgun (WGS) entry which is preliminary data.</text>
</comment>
<feature type="transmembrane region" description="Helical" evidence="7">
    <location>
        <begin position="82"/>
        <end position="105"/>
    </location>
</feature>
<dbReference type="OrthoDB" id="432292at2759"/>
<dbReference type="InterPro" id="IPR056790">
    <property type="entry name" value="Ribophorin_II_C"/>
</dbReference>
<evidence type="ECO:0000256" key="5">
    <source>
        <dbReference type="ARBA" id="ARBA00022989"/>
    </source>
</evidence>
<evidence type="ECO:0000256" key="1">
    <source>
        <dbReference type="ARBA" id="ARBA00004477"/>
    </source>
</evidence>
<name>A0A1Y1WAU3_9FUNG</name>
<accession>A0A1Y1WAU3</accession>
<dbReference type="PANTHER" id="PTHR12640:SF0">
    <property type="entry name" value="DOLICHYL-DIPHOSPHOOLIGOSACCHARIDE--PROTEIN GLYCOSYLTRANSFERASE SUBUNIT 2"/>
    <property type="match status" value="1"/>
</dbReference>
<gene>
    <name evidence="9" type="ORF">DL89DRAFT_134906</name>
</gene>
<dbReference type="Proteomes" id="UP000193922">
    <property type="component" value="Unassembled WGS sequence"/>
</dbReference>
<dbReference type="AlphaFoldDB" id="A0A1Y1WAU3"/>
<proteinExistence type="predicted"/>
<reference evidence="9 10" key="1">
    <citation type="submission" date="2016-07" db="EMBL/GenBank/DDBJ databases">
        <title>Pervasive Adenine N6-methylation of Active Genes in Fungi.</title>
        <authorList>
            <consortium name="DOE Joint Genome Institute"/>
            <person name="Mondo S.J."/>
            <person name="Dannebaum R.O."/>
            <person name="Kuo R.C."/>
            <person name="Labutti K."/>
            <person name="Haridas S."/>
            <person name="Kuo A."/>
            <person name="Salamov A."/>
            <person name="Ahrendt S.R."/>
            <person name="Lipzen A."/>
            <person name="Sullivan W."/>
            <person name="Andreopoulos W.B."/>
            <person name="Clum A."/>
            <person name="Lindquist E."/>
            <person name="Daum C."/>
            <person name="Ramamoorthy G.K."/>
            <person name="Gryganskyi A."/>
            <person name="Culley D."/>
            <person name="Magnuson J.K."/>
            <person name="James T.Y."/>
            <person name="O'Malley M.A."/>
            <person name="Stajich J.E."/>
            <person name="Spatafora J.W."/>
            <person name="Visel A."/>
            <person name="Grigoriev I.V."/>
        </authorList>
    </citation>
    <scope>NUCLEOTIDE SEQUENCE [LARGE SCALE GENOMIC DNA]</scope>
    <source>
        <strain evidence="9 10">ATCC 12442</strain>
    </source>
</reference>
<comment type="subcellular location">
    <subcellularLocation>
        <location evidence="1">Endoplasmic reticulum membrane</location>
        <topology evidence="1">Multi-pass membrane protein</topology>
    </subcellularLocation>
</comment>
<dbReference type="InterPro" id="IPR008814">
    <property type="entry name" value="Swp1"/>
</dbReference>
<keyword evidence="5 7" id="KW-1133">Transmembrane helix</keyword>